<dbReference type="InterPro" id="IPR038717">
    <property type="entry name" value="Tc1-like_DDE_dom"/>
</dbReference>
<dbReference type="AlphaFoldDB" id="X1JG42"/>
<accession>X1JG42</accession>
<name>X1JG42_9ZZZZ</name>
<dbReference type="GO" id="GO:0003676">
    <property type="term" value="F:nucleic acid binding"/>
    <property type="evidence" value="ECO:0007669"/>
    <property type="project" value="InterPro"/>
</dbReference>
<organism evidence="2">
    <name type="scientific">marine sediment metagenome</name>
    <dbReference type="NCBI Taxonomy" id="412755"/>
    <lineage>
        <taxon>unclassified sequences</taxon>
        <taxon>metagenomes</taxon>
        <taxon>ecological metagenomes</taxon>
    </lineage>
</organism>
<comment type="caution">
    <text evidence="2">The sequence shown here is derived from an EMBL/GenBank/DDBJ whole genome shotgun (WGS) entry which is preliminary data.</text>
</comment>
<gene>
    <name evidence="2" type="ORF">S03H2_45156</name>
</gene>
<dbReference type="Gene3D" id="3.30.420.10">
    <property type="entry name" value="Ribonuclease H-like superfamily/Ribonuclease H"/>
    <property type="match status" value="1"/>
</dbReference>
<proteinExistence type="predicted"/>
<feature type="non-terminal residue" evidence="2">
    <location>
        <position position="65"/>
    </location>
</feature>
<evidence type="ECO:0000259" key="1">
    <source>
        <dbReference type="Pfam" id="PF13358"/>
    </source>
</evidence>
<dbReference type="Pfam" id="PF13358">
    <property type="entry name" value="DDE_3"/>
    <property type="match status" value="1"/>
</dbReference>
<reference evidence="2" key="1">
    <citation type="journal article" date="2014" name="Front. Microbiol.">
        <title>High frequency of phylogenetically diverse reductive dehalogenase-homologous genes in deep subseafloor sedimentary metagenomes.</title>
        <authorList>
            <person name="Kawai M."/>
            <person name="Futagami T."/>
            <person name="Toyoda A."/>
            <person name="Takaki Y."/>
            <person name="Nishi S."/>
            <person name="Hori S."/>
            <person name="Arai W."/>
            <person name="Tsubouchi T."/>
            <person name="Morono Y."/>
            <person name="Uchiyama I."/>
            <person name="Ito T."/>
            <person name="Fujiyama A."/>
            <person name="Inagaki F."/>
            <person name="Takami H."/>
        </authorList>
    </citation>
    <scope>NUCLEOTIDE SEQUENCE</scope>
    <source>
        <strain evidence="2">Expedition CK06-06</strain>
    </source>
</reference>
<feature type="domain" description="Tc1-like transposase DDE" evidence="1">
    <location>
        <begin position="1"/>
        <end position="56"/>
    </location>
</feature>
<protein>
    <recommendedName>
        <fullName evidence="1">Tc1-like transposase DDE domain-containing protein</fullName>
    </recommendedName>
</protein>
<dbReference type="InterPro" id="IPR036397">
    <property type="entry name" value="RNaseH_sf"/>
</dbReference>
<evidence type="ECO:0000313" key="2">
    <source>
        <dbReference type="EMBL" id="GAH68733.1"/>
    </source>
</evidence>
<dbReference type="EMBL" id="BARU01028270">
    <property type="protein sequence ID" value="GAH68733.1"/>
    <property type="molecule type" value="Genomic_DNA"/>
</dbReference>
<sequence length="65" mass="7275">MDNLGCHKHPRVRDLIESVGAEVWYLPPYSPDFNPIEPMGSKVKRILRSLAARTFEGLIQAIGIA</sequence>